<keyword evidence="3" id="KW-1185">Reference proteome</keyword>
<dbReference type="EMBL" id="JACHFN010000013">
    <property type="protein sequence ID" value="MBB5235557.1"/>
    <property type="molecule type" value="Genomic_DNA"/>
</dbReference>
<dbReference type="RefSeq" id="WP_184030863.1">
    <property type="nucleotide sequence ID" value="NZ_JACHFN010000013.1"/>
</dbReference>
<comment type="caution">
    <text evidence="2">The sequence shown here is derived from an EMBL/GenBank/DDBJ whole genome shotgun (WGS) entry which is preliminary data.</text>
</comment>
<evidence type="ECO:0000256" key="1">
    <source>
        <dbReference type="SAM" id="SignalP"/>
    </source>
</evidence>
<dbReference type="Proteomes" id="UP000525389">
    <property type="component" value="Unassembled WGS sequence"/>
</dbReference>
<feature type="chain" id="PRO_5030791869" evidence="1">
    <location>
        <begin position="22"/>
        <end position="55"/>
    </location>
</feature>
<protein>
    <submittedName>
        <fullName evidence="2">Uncharacterized protein</fullName>
    </submittedName>
</protein>
<evidence type="ECO:0000313" key="3">
    <source>
        <dbReference type="Proteomes" id="UP000525389"/>
    </source>
</evidence>
<evidence type="ECO:0000313" key="2">
    <source>
        <dbReference type="EMBL" id="MBB5235557.1"/>
    </source>
</evidence>
<accession>A0A7W8GH43</accession>
<organism evidence="2 3">
    <name type="scientific">Deinococcus budaensis</name>
    <dbReference type="NCBI Taxonomy" id="1665626"/>
    <lineage>
        <taxon>Bacteria</taxon>
        <taxon>Thermotogati</taxon>
        <taxon>Deinococcota</taxon>
        <taxon>Deinococci</taxon>
        <taxon>Deinococcales</taxon>
        <taxon>Deinococcaceae</taxon>
        <taxon>Deinococcus</taxon>
    </lineage>
</organism>
<sequence>MPALRLPLLLAALLSPVPAQAGGQSSPPPGVSRMTQTTLNTALLAAAEVGDAARV</sequence>
<reference evidence="2 3" key="1">
    <citation type="submission" date="2020-08" db="EMBL/GenBank/DDBJ databases">
        <title>Genomic Encyclopedia of Type Strains, Phase IV (KMG-IV): sequencing the most valuable type-strain genomes for metagenomic binning, comparative biology and taxonomic classification.</title>
        <authorList>
            <person name="Goeker M."/>
        </authorList>
    </citation>
    <scope>NUCLEOTIDE SEQUENCE [LARGE SCALE GENOMIC DNA]</scope>
    <source>
        <strain evidence="2 3">DSM 101791</strain>
    </source>
</reference>
<dbReference type="AlphaFoldDB" id="A0A7W8GH43"/>
<proteinExistence type="predicted"/>
<keyword evidence="1" id="KW-0732">Signal</keyword>
<gene>
    <name evidence="2" type="ORF">HNQ09_003014</name>
</gene>
<name>A0A7W8GH43_9DEIO</name>
<feature type="signal peptide" evidence="1">
    <location>
        <begin position="1"/>
        <end position="21"/>
    </location>
</feature>